<evidence type="ECO:0000313" key="4">
    <source>
        <dbReference type="EMBL" id="GAJ17886.1"/>
    </source>
</evidence>
<gene>
    <name evidence="4" type="ORF">S12H4_62329</name>
</gene>
<proteinExistence type="predicted"/>
<protein>
    <recommendedName>
        <fullName evidence="3">ATP-cone domain-containing protein</fullName>
    </recommendedName>
</protein>
<keyword evidence="2" id="KW-0067">ATP-binding</keyword>
<comment type="caution">
    <text evidence="4">The sequence shown here is derived from an EMBL/GenBank/DDBJ whole genome shotgun (WGS) entry which is preliminary data.</text>
</comment>
<sequence length="57" mass="6621">EEIESKVIGEYVMEKLKETDQVAYIRFASVYRSFTDVSSFLEEVKNLIKQSSGEIKK</sequence>
<dbReference type="AlphaFoldDB" id="X1VNK7"/>
<accession>X1VNK7</accession>
<evidence type="ECO:0000256" key="2">
    <source>
        <dbReference type="ARBA" id="ARBA00022840"/>
    </source>
</evidence>
<dbReference type="GO" id="GO:0005524">
    <property type="term" value="F:ATP binding"/>
    <property type="evidence" value="ECO:0007669"/>
    <property type="project" value="UniProtKB-KW"/>
</dbReference>
<feature type="non-terminal residue" evidence="4">
    <location>
        <position position="1"/>
    </location>
</feature>
<dbReference type="GO" id="GO:0008270">
    <property type="term" value="F:zinc ion binding"/>
    <property type="evidence" value="ECO:0007669"/>
    <property type="project" value="InterPro"/>
</dbReference>
<dbReference type="PANTHER" id="PTHR30455:SF2">
    <property type="entry name" value="TRANSCRIPTIONAL REPRESSOR NRDR"/>
    <property type="match status" value="1"/>
</dbReference>
<dbReference type="InterPro" id="IPR003796">
    <property type="entry name" value="RNR_NrdR-like"/>
</dbReference>
<dbReference type="InterPro" id="IPR005144">
    <property type="entry name" value="ATP-cone_dom"/>
</dbReference>
<dbReference type="EMBL" id="BARW01041762">
    <property type="protein sequence ID" value="GAJ17886.1"/>
    <property type="molecule type" value="Genomic_DNA"/>
</dbReference>
<feature type="domain" description="ATP-cone" evidence="3">
    <location>
        <begin position="1"/>
        <end position="39"/>
    </location>
</feature>
<dbReference type="Pfam" id="PF03477">
    <property type="entry name" value="ATP-cone"/>
    <property type="match status" value="1"/>
</dbReference>
<reference evidence="4" key="1">
    <citation type="journal article" date="2014" name="Front. Microbiol.">
        <title>High frequency of phylogenetically diverse reductive dehalogenase-homologous genes in deep subseafloor sedimentary metagenomes.</title>
        <authorList>
            <person name="Kawai M."/>
            <person name="Futagami T."/>
            <person name="Toyoda A."/>
            <person name="Takaki Y."/>
            <person name="Nishi S."/>
            <person name="Hori S."/>
            <person name="Arai W."/>
            <person name="Tsubouchi T."/>
            <person name="Morono Y."/>
            <person name="Uchiyama I."/>
            <person name="Ito T."/>
            <person name="Fujiyama A."/>
            <person name="Inagaki F."/>
            <person name="Takami H."/>
        </authorList>
    </citation>
    <scope>NUCLEOTIDE SEQUENCE</scope>
    <source>
        <strain evidence="4">Expedition CK06-06</strain>
    </source>
</reference>
<dbReference type="PROSITE" id="PS51161">
    <property type="entry name" value="ATP_CONE"/>
    <property type="match status" value="1"/>
</dbReference>
<organism evidence="4">
    <name type="scientific">marine sediment metagenome</name>
    <dbReference type="NCBI Taxonomy" id="412755"/>
    <lineage>
        <taxon>unclassified sequences</taxon>
        <taxon>metagenomes</taxon>
        <taxon>ecological metagenomes</taxon>
    </lineage>
</organism>
<dbReference type="GO" id="GO:0045892">
    <property type="term" value="P:negative regulation of DNA-templated transcription"/>
    <property type="evidence" value="ECO:0007669"/>
    <property type="project" value="InterPro"/>
</dbReference>
<name>X1VNK7_9ZZZZ</name>
<evidence type="ECO:0000256" key="1">
    <source>
        <dbReference type="ARBA" id="ARBA00022741"/>
    </source>
</evidence>
<keyword evidence="1" id="KW-0547">Nucleotide-binding</keyword>
<evidence type="ECO:0000259" key="3">
    <source>
        <dbReference type="PROSITE" id="PS51161"/>
    </source>
</evidence>
<dbReference type="PANTHER" id="PTHR30455">
    <property type="entry name" value="TRANSCRIPTIONAL REPRESSOR NRDR"/>
    <property type="match status" value="1"/>
</dbReference>